<evidence type="ECO:0000256" key="1">
    <source>
        <dbReference type="ARBA" id="ARBA00023860"/>
    </source>
</evidence>
<dbReference type="EMBL" id="CAJJDP010000042">
    <property type="protein sequence ID" value="CAD8162816.1"/>
    <property type="molecule type" value="Genomic_DNA"/>
</dbReference>
<dbReference type="InterPro" id="IPR050235">
    <property type="entry name" value="CK1_Ser-Thr_kinase"/>
</dbReference>
<dbReference type="PROSITE" id="PS50011">
    <property type="entry name" value="PROTEIN_KINASE_DOM"/>
    <property type="match status" value="1"/>
</dbReference>
<dbReference type="PANTHER" id="PTHR11909">
    <property type="entry name" value="CASEIN KINASE-RELATED"/>
    <property type="match status" value="1"/>
</dbReference>
<evidence type="ECO:0000259" key="2">
    <source>
        <dbReference type="PROSITE" id="PS50011"/>
    </source>
</evidence>
<comment type="caution">
    <text evidence="3">The sequence shown here is derived from an EMBL/GenBank/DDBJ whole genome shotgun (WGS) entry which is preliminary data.</text>
</comment>
<keyword evidence="4" id="KW-1185">Reference proteome</keyword>
<organism evidence="3 4">
    <name type="scientific">Paramecium octaurelia</name>
    <dbReference type="NCBI Taxonomy" id="43137"/>
    <lineage>
        <taxon>Eukaryota</taxon>
        <taxon>Sar</taxon>
        <taxon>Alveolata</taxon>
        <taxon>Ciliophora</taxon>
        <taxon>Intramacronucleata</taxon>
        <taxon>Oligohymenophorea</taxon>
        <taxon>Peniculida</taxon>
        <taxon>Parameciidae</taxon>
        <taxon>Paramecium</taxon>
    </lineage>
</organism>
<reference evidence="3" key="1">
    <citation type="submission" date="2021-01" db="EMBL/GenBank/DDBJ databases">
        <authorList>
            <consortium name="Genoscope - CEA"/>
            <person name="William W."/>
        </authorList>
    </citation>
    <scope>NUCLEOTIDE SEQUENCE</scope>
</reference>
<dbReference type="Proteomes" id="UP000683925">
    <property type="component" value="Unassembled WGS sequence"/>
</dbReference>
<dbReference type="GO" id="GO:0004672">
    <property type="term" value="F:protein kinase activity"/>
    <property type="evidence" value="ECO:0007669"/>
    <property type="project" value="InterPro"/>
</dbReference>
<dbReference type="GO" id="GO:0005524">
    <property type="term" value="F:ATP binding"/>
    <property type="evidence" value="ECO:0007669"/>
    <property type="project" value="InterPro"/>
</dbReference>
<accession>A0A8S1UJF9</accession>
<evidence type="ECO:0000313" key="3">
    <source>
        <dbReference type="EMBL" id="CAD8162816.1"/>
    </source>
</evidence>
<gene>
    <name evidence="3" type="ORF">POCTA_138.1.T0420144</name>
</gene>
<protein>
    <recommendedName>
        <fullName evidence="1">Casein kinase I</fullName>
    </recommendedName>
</protein>
<proteinExistence type="predicted"/>
<dbReference type="OMA" id="GQFIVHR"/>
<feature type="domain" description="Protein kinase" evidence="2">
    <location>
        <begin position="1"/>
        <end position="317"/>
    </location>
</feature>
<dbReference type="OrthoDB" id="289049at2759"/>
<dbReference type="FunFam" id="1.10.510.10:FF:001134">
    <property type="entry name" value="Uncharacterized protein"/>
    <property type="match status" value="1"/>
</dbReference>
<evidence type="ECO:0000313" key="4">
    <source>
        <dbReference type="Proteomes" id="UP000683925"/>
    </source>
</evidence>
<sequence>MVLYCVFKDTFYFLILERVECSLFIYDILRSRNKVKGELITIEFDNYRRTVCFEKLHLSRRDSQFVFGGEQIESRDLLRRAISNFIKLIGQHKHRQHLGGGETAEEIELTFMPTVLASGDVRLHNINYYYQVFDKYGPSLKLCFQFANKNFTLGTICMIGIQMLNILEKMHGQFIVHRNLRPKKILTVPGKNEFVLIDFQQCIKFKHKNGKYIGLGSKFSSQTKLTKFSSLNQHLGLTASPKDDLESLGFILMYFLRNGDMFRVKENGSKSKQMEEQKLRMIPEKFCKDMPIEFLQYFQFVRLTNVQQYPLSDYEFLKKLFRNILQQLNINEKEFQYDWLKKMNLQSQNQQQPKEDGQTKIVIHDPSNLERIQEVQTELEKSSFKRDYYRNSSSLCINDEDDKQFESVSNKMLQLPNLYDVIKLKH</sequence>
<name>A0A8S1UJF9_PAROT</name>
<dbReference type="InterPro" id="IPR000719">
    <property type="entry name" value="Prot_kinase_dom"/>
</dbReference>
<dbReference type="AlphaFoldDB" id="A0A8S1UJF9"/>